<accession>A0A0R1RNS1</accession>
<dbReference type="STRING" id="1423778.FC70_GL001755"/>
<reference evidence="1 2" key="1">
    <citation type="journal article" date="2015" name="Genome Announc.">
        <title>Expanding the biotechnology potential of lactobacilli through comparative genomics of 213 strains and associated genera.</title>
        <authorList>
            <person name="Sun Z."/>
            <person name="Harris H.M."/>
            <person name="McCann A."/>
            <person name="Guo C."/>
            <person name="Argimon S."/>
            <person name="Zhang W."/>
            <person name="Yang X."/>
            <person name="Jeffery I.B."/>
            <person name="Cooney J.C."/>
            <person name="Kagawa T.F."/>
            <person name="Liu W."/>
            <person name="Song Y."/>
            <person name="Salvetti E."/>
            <person name="Wrobel A."/>
            <person name="Rasinkangas P."/>
            <person name="Parkhill J."/>
            <person name="Rea M.C."/>
            <person name="O'Sullivan O."/>
            <person name="Ritari J."/>
            <person name="Douillard F.P."/>
            <person name="Paul Ross R."/>
            <person name="Yang R."/>
            <person name="Briner A.E."/>
            <person name="Felis G.E."/>
            <person name="de Vos W.M."/>
            <person name="Barrangou R."/>
            <person name="Klaenhammer T.R."/>
            <person name="Caufield P.W."/>
            <person name="Cui Y."/>
            <person name="Zhang H."/>
            <person name="O'Toole P.W."/>
        </authorList>
    </citation>
    <scope>NUCLEOTIDE SEQUENCE [LARGE SCALE GENOMIC DNA]</scope>
    <source>
        <strain evidence="1 2">DSM 15707</strain>
    </source>
</reference>
<keyword evidence="2" id="KW-1185">Reference proteome</keyword>
<dbReference type="PATRIC" id="fig|1423778.4.peg.1794"/>
<sequence>MAGLDDVLAEYQRQIKGAVELTAKERAQITKAGADVFRDKLEEANRELHRSRTGKNHMSDHISSVNKTLEKVLDGTSTVAWDDAHHAANARRLNDGTKFYTADHWVEHVRTESMPEVLAAEHAEYQKILKKRGF</sequence>
<evidence type="ECO:0000313" key="2">
    <source>
        <dbReference type="Proteomes" id="UP000051697"/>
    </source>
</evidence>
<evidence type="ECO:0000313" key="1">
    <source>
        <dbReference type="EMBL" id="KRL54952.1"/>
    </source>
</evidence>
<dbReference type="KEGG" id="lol:LACOL_0823"/>
<proteinExistence type="predicted"/>
<protein>
    <recommendedName>
        <fullName evidence="3">HK97 gp10 family phage protein</fullName>
    </recommendedName>
</protein>
<name>A0A0R1RNS1_9LACO</name>
<organism evidence="1 2">
    <name type="scientific">Paucilactobacillus oligofermentans DSM 15707 = LMG 22743</name>
    <dbReference type="NCBI Taxonomy" id="1423778"/>
    <lineage>
        <taxon>Bacteria</taxon>
        <taxon>Bacillati</taxon>
        <taxon>Bacillota</taxon>
        <taxon>Bacilli</taxon>
        <taxon>Lactobacillales</taxon>
        <taxon>Lactobacillaceae</taxon>
        <taxon>Paucilactobacillus</taxon>
    </lineage>
</organism>
<comment type="caution">
    <text evidence="1">The sequence shown here is derived from an EMBL/GenBank/DDBJ whole genome shotgun (WGS) entry which is preliminary data.</text>
</comment>
<dbReference type="EMBL" id="AZFE01000032">
    <property type="protein sequence ID" value="KRL54952.1"/>
    <property type="molecule type" value="Genomic_DNA"/>
</dbReference>
<gene>
    <name evidence="1" type="ORF">FC70_GL001755</name>
</gene>
<dbReference type="Proteomes" id="UP000051697">
    <property type="component" value="Unassembled WGS sequence"/>
</dbReference>
<dbReference type="RefSeq" id="WP_057890663.1">
    <property type="nucleotide sequence ID" value="NZ_AZFE01000032.1"/>
</dbReference>
<dbReference type="OrthoDB" id="2146187at2"/>
<dbReference type="AlphaFoldDB" id="A0A0R1RNS1"/>
<evidence type="ECO:0008006" key="3">
    <source>
        <dbReference type="Google" id="ProtNLM"/>
    </source>
</evidence>